<keyword evidence="1" id="KW-0812">Transmembrane</keyword>
<evidence type="ECO:0000313" key="3">
    <source>
        <dbReference type="Proteomes" id="UP000176800"/>
    </source>
</evidence>
<evidence type="ECO:0000313" key="2">
    <source>
        <dbReference type="EMBL" id="OHB04485.1"/>
    </source>
</evidence>
<comment type="caution">
    <text evidence="2">The sequence shown here is derived from an EMBL/GenBank/DDBJ whole genome shotgun (WGS) entry which is preliminary data.</text>
</comment>
<feature type="transmembrane region" description="Helical" evidence="1">
    <location>
        <begin position="34"/>
        <end position="53"/>
    </location>
</feature>
<gene>
    <name evidence="2" type="ORF">A3B14_03580</name>
</gene>
<accession>A0A1G2U4Q3</accession>
<dbReference type="EMBL" id="MHWE01000006">
    <property type="protein sequence ID" value="OHB04485.1"/>
    <property type="molecule type" value="Genomic_DNA"/>
</dbReference>
<feature type="transmembrane region" description="Helical" evidence="1">
    <location>
        <begin position="59"/>
        <end position="77"/>
    </location>
</feature>
<name>A0A1G2U4Q3_9BACT</name>
<evidence type="ECO:0000256" key="1">
    <source>
        <dbReference type="SAM" id="Phobius"/>
    </source>
</evidence>
<dbReference type="AlphaFoldDB" id="A0A1G2U4Q3"/>
<reference evidence="2 3" key="1">
    <citation type="journal article" date="2016" name="Nat. Commun.">
        <title>Thousands of microbial genomes shed light on interconnected biogeochemical processes in an aquifer system.</title>
        <authorList>
            <person name="Anantharaman K."/>
            <person name="Brown C.T."/>
            <person name="Hug L.A."/>
            <person name="Sharon I."/>
            <person name="Castelle C.J."/>
            <person name="Probst A.J."/>
            <person name="Thomas B.C."/>
            <person name="Singh A."/>
            <person name="Wilkins M.J."/>
            <person name="Karaoz U."/>
            <person name="Brodie E.L."/>
            <person name="Williams K.H."/>
            <person name="Hubbard S.S."/>
            <person name="Banfield J.F."/>
        </authorList>
    </citation>
    <scope>NUCLEOTIDE SEQUENCE [LARGE SCALE GENOMIC DNA]</scope>
</reference>
<organism evidence="2 3">
    <name type="scientific">Candidatus Zambryskibacteria bacterium RIFCSPLOWO2_01_FULL_45_21</name>
    <dbReference type="NCBI Taxonomy" id="1802761"/>
    <lineage>
        <taxon>Bacteria</taxon>
        <taxon>Candidatus Zambryskiibacteriota</taxon>
    </lineage>
</organism>
<feature type="transmembrane region" description="Helical" evidence="1">
    <location>
        <begin position="6"/>
        <end position="25"/>
    </location>
</feature>
<keyword evidence="1" id="KW-1133">Transmembrane helix</keyword>
<protein>
    <submittedName>
        <fullName evidence="2">Uncharacterized protein</fullName>
    </submittedName>
</protein>
<keyword evidence="1" id="KW-0472">Membrane</keyword>
<sequence>MEFNFLTAGLIFFAYILIDGMYAYYTQSIVKKRAVISATTGALMHFLIAFGVLNYVQNFLYVVPLALGSWVGTYLVVKNDRSSNIIKPRT</sequence>
<dbReference type="Proteomes" id="UP000176800">
    <property type="component" value="Unassembled WGS sequence"/>
</dbReference>
<proteinExistence type="predicted"/>